<dbReference type="InterPro" id="IPR000838">
    <property type="entry name" value="RNA_pol_sigma70_ECF_CS"/>
</dbReference>
<accession>A0ABX6DFJ9</accession>
<comment type="similarity">
    <text evidence="1 6">Belongs to the sigma-70 factor family. ECF subfamily.</text>
</comment>
<evidence type="ECO:0000259" key="8">
    <source>
        <dbReference type="Pfam" id="PF08281"/>
    </source>
</evidence>
<dbReference type="Proteomes" id="UP000373269">
    <property type="component" value="Chromosome"/>
</dbReference>
<evidence type="ECO:0000256" key="5">
    <source>
        <dbReference type="ARBA" id="ARBA00023163"/>
    </source>
</evidence>
<dbReference type="PROSITE" id="PS01063">
    <property type="entry name" value="SIGMA70_ECF"/>
    <property type="match status" value="1"/>
</dbReference>
<dbReference type="EMBL" id="CP045835">
    <property type="protein sequence ID" value="QGG52240.1"/>
    <property type="molecule type" value="Genomic_DNA"/>
</dbReference>
<evidence type="ECO:0000256" key="6">
    <source>
        <dbReference type="RuleBase" id="RU000716"/>
    </source>
</evidence>
<evidence type="ECO:0000256" key="1">
    <source>
        <dbReference type="ARBA" id="ARBA00010641"/>
    </source>
</evidence>
<dbReference type="Gene3D" id="1.10.1740.10">
    <property type="match status" value="1"/>
</dbReference>
<evidence type="ECO:0000259" key="7">
    <source>
        <dbReference type="Pfam" id="PF04542"/>
    </source>
</evidence>
<dbReference type="InterPro" id="IPR013324">
    <property type="entry name" value="RNA_pol_sigma_r3/r4-like"/>
</dbReference>
<dbReference type="CDD" id="cd06171">
    <property type="entry name" value="Sigma70_r4"/>
    <property type="match status" value="1"/>
</dbReference>
<name>A0ABX6DFJ9_9BACI</name>
<keyword evidence="2 6" id="KW-0805">Transcription regulation</keyword>
<dbReference type="PANTHER" id="PTHR43133">
    <property type="entry name" value="RNA POLYMERASE ECF-TYPE SIGMA FACTO"/>
    <property type="match status" value="1"/>
</dbReference>
<dbReference type="InterPro" id="IPR013249">
    <property type="entry name" value="RNA_pol_sigma70_r4_t2"/>
</dbReference>
<keyword evidence="10" id="KW-1185">Reference proteome</keyword>
<keyword evidence="3 6" id="KW-0731">Sigma factor</keyword>
<dbReference type="InterPro" id="IPR014284">
    <property type="entry name" value="RNA_pol_sigma-70_dom"/>
</dbReference>
<feature type="domain" description="RNA polymerase sigma factor 70 region 4 type 2" evidence="8">
    <location>
        <begin position="105"/>
        <end position="155"/>
    </location>
</feature>
<evidence type="ECO:0000256" key="4">
    <source>
        <dbReference type="ARBA" id="ARBA00023125"/>
    </source>
</evidence>
<dbReference type="RefSeq" id="WP_369593194.1">
    <property type="nucleotide sequence ID" value="NZ_CP045835.1"/>
</dbReference>
<dbReference type="InterPro" id="IPR007627">
    <property type="entry name" value="RNA_pol_sigma70_r2"/>
</dbReference>
<dbReference type="SUPFAM" id="SSF88946">
    <property type="entry name" value="Sigma2 domain of RNA polymerase sigma factors"/>
    <property type="match status" value="1"/>
</dbReference>
<dbReference type="Pfam" id="PF04542">
    <property type="entry name" value="Sigma70_r2"/>
    <property type="match status" value="1"/>
</dbReference>
<organism evidence="9 10">
    <name type="scientific">Lysinibacillus pakistanensis</name>
    <dbReference type="NCBI Taxonomy" id="759811"/>
    <lineage>
        <taxon>Bacteria</taxon>
        <taxon>Bacillati</taxon>
        <taxon>Bacillota</taxon>
        <taxon>Bacilli</taxon>
        <taxon>Bacillales</taxon>
        <taxon>Bacillaceae</taxon>
        <taxon>Lysinibacillus</taxon>
    </lineage>
</organism>
<gene>
    <name evidence="9" type="ORF">GDS87_15420</name>
</gene>
<dbReference type="InterPro" id="IPR013325">
    <property type="entry name" value="RNA_pol_sigma_r2"/>
</dbReference>
<reference evidence="9 10" key="1">
    <citation type="submission" date="2019-11" db="EMBL/GenBank/DDBJ databases">
        <title>Whole Genome Sequencing and Comparative Genomic Analyses of Lysinibacillus pakistanensis LZH-9, a Halotolerant Strain with Excellent COD Removal Capability.</title>
        <authorList>
            <person name="Zhou H."/>
        </authorList>
    </citation>
    <scope>NUCLEOTIDE SEQUENCE [LARGE SCALE GENOMIC DNA]</scope>
    <source>
        <strain evidence="9 10">LZH-9</strain>
    </source>
</reference>
<evidence type="ECO:0000256" key="2">
    <source>
        <dbReference type="ARBA" id="ARBA00023015"/>
    </source>
</evidence>
<dbReference type="NCBIfam" id="TIGR02937">
    <property type="entry name" value="sigma70-ECF"/>
    <property type="match status" value="1"/>
</dbReference>
<dbReference type="Gene3D" id="1.10.10.10">
    <property type="entry name" value="Winged helix-like DNA-binding domain superfamily/Winged helix DNA-binding domain"/>
    <property type="match status" value="1"/>
</dbReference>
<sequence>MEQEELTEWIDQYGESVLTYILLMVRDYQQAEDLTQETFIKAYRHKQQFEQKSSEKTWLFTIAHNVTKDYFRKKHPLQHFLGLTMEEKDYKPTPDQIVAMNFQTEQLYRTIQQLKPTYRHVIILRKLKEFSTAETALILNWSESKVKMTLKRALIELKNELIKGGFTSEIFRRTI</sequence>
<keyword evidence="5 6" id="KW-0804">Transcription</keyword>
<dbReference type="PANTHER" id="PTHR43133:SF8">
    <property type="entry name" value="RNA POLYMERASE SIGMA FACTOR HI_1459-RELATED"/>
    <property type="match status" value="1"/>
</dbReference>
<evidence type="ECO:0000313" key="10">
    <source>
        <dbReference type="Proteomes" id="UP000373269"/>
    </source>
</evidence>
<evidence type="ECO:0000256" key="3">
    <source>
        <dbReference type="ARBA" id="ARBA00023082"/>
    </source>
</evidence>
<protein>
    <recommendedName>
        <fullName evidence="6">RNA polymerase sigma factor</fullName>
    </recommendedName>
</protein>
<feature type="domain" description="RNA polymerase sigma-70 region 2" evidence="7">
    <location>
        <begin position="10"/>
        <end position="74"/>
    </location>
</feature>
<dbReference type="Pfam" id="PF08281">
    <property type="entry name" value="Sigma70_r4_2"/>
    <property type="match status" value="1"/>
</dbReference>
<dbReference type="InterPro" id="IPR039425">
    <property type="entry name" value="RNA_pol_sigma-70-like"/>
</dbReference>
<proteinExistence type="inferred from homology"/>
<keyword evidence="4 6" id="KW-0238">DNA-binding</keyword>
<dbReference type="InterPro" id="IPR036388">
    <property type="entry name" value="WH-like_DNA-bd_sf"/>
</dbReference>
<evidence type="ECO:0000313" key="9">
    <source>
        <dbReference type="EMBL" id="QGG52240.1"/>
    </source>
</evidence>
<dbReference type="SUPFAM" id="SSF88659">
    <property type="entry name" value="Sigma3 and sigma4 domains of RNA polymerase sigma factors"/>
    <property type="match status" value="1"/>
</dbReference>